<evidence type="ECO:0000313" key="12">
    <source>
        <dbReference type="Proteomes" id="UP000195514"/>
    </source>
</evidence>
<dbReference type="RefSeq" id="WP_087861199.1">
    <property type="nucleotide sequence ID" value="NZ_LT859958.1"/>
</dbReference>
<keyword evidence="5" id="KW-0235">DNA replication</keyword>
<feature type="domain" description="DNA polymerase III delta N-terminal" evidence="9">
    <location>
        <begin position="9"/>
        <end position="124"/>
    </location>
</feature>
<evidence type="ECO:0000259" key="9">
    <source>
        <dbReference type="Pfam" id="PF06144"/>
    </source>
</evidence>
<evidence type="ECO:0000256" key="1">
    <source>
        <dbReference type="ARBA" id="ARBA00012417"/>
    </source>
</evidence>
<evidence type="ECO:0000256" key="6">
    <source>
        <dbReference type="ARBA" id="ARBA00022932"/>
    </source>
</evidence>
<dbReference type="InterPro" id="IPR027417">
    <property type="entry name" value="P-loop_NTPase"/>
</dbReference>
<evidence type="ECO:0000259" key="10">
    <source>
        <dbReference type="Pfam" id="PF21694"/>
    </source>
</evidence>
<dbReference type="OrthoDB" id="9775929at2"/>
<gene>
    <name evidence="11" type="primary">holA</name>
    <name evidence="11" type="ORF">CFX1CAM_0183</name>
</gene>
<dbReference type="InterPro" id="IPR005790">
    <property type="entry name" value="DNA_polIII_delta"/>
</dbReference>
<protein>
    <recommendedName>
        <fullName evidence="2">DNA polymerase III subunit delta</fullName>
        <ecNumber evidence="1">2.7.7.7</ecNumber>
    </recommendedName>
</protein>
<evidence type="ECO:0000256" key="2">
    <source>
        <dbReference type="ARBA" id="ARBA00017703"/>
    </source>
</evidence>
<dbReference type="InterPro" id="IPR048466">
    <property type="entry name" value="DNA_pol3_delta-like_C"/>
</dbReference>
<name>A0A1Y6K3S5_9CHLR</name>
<dbReference type="InterPro" id="IPR010372">
    <property type="entry name" value="DNA_pol3_delta_N"/>
</dbReference>
<dbReference type="AlphaFoldDB" id="A0A1Y6K3S5"/>
<organism evidence="11 12">
    <name type="scientific">Candidatus Brevifilum fermentans</name>
    <dbReference type="NCBI Taxonomy" id="1986204"/>
    <lineage>
        <taxon>Bacteria</taxon>
        <taxon>Bacillati</taxon>
        <taxon>Chloroflexota</taxon>
        <taxon>Anaerolineae</taxon>
        <taxon>Anaerolineales</taxon>
        <taxon>Anaerolineaceae</taxon>
        <taxon>Candidatus Brevifilum</taxon>
    </lineage>
</organism>
<dbReference type="KEGG" id="abat:CFX1CAM_0183"/>
<dbReference type="PANTHER" id="PTHR34388:SF1">
    <property type="entry name" value="DNA POLYMERASE III SUBUNIT DELTA"/>
    <property type="match status" value="1"/>
</dbReference>
<dbReference type="Pfam" id="PF21694">
    <property type="entry name" value="DNA_pol3_delta_C"/>
    <property type="match status" value="1"/>
</dbReference>
<comment type="catalytic activity">
    <reaction evidence="8">
        <text>DNA(n) + a 2'-deoxyribonucleoside 5'-triphosphate = DNA(n+1) + diphosphate</text>
        <dbReference type="Rhea" id="RHEA:22508"/>
        <dbReference type="Rhea" id="RHEA-COMP:17339"/>
        <dbReference type="Rhea" id="RHEA-COMP:17340"/>
        <dbReference type="ChEBI" id="CHEBI:33019"/>
        <dbReference type="ChEBI" id="CHEBI:61560"/>
        <dbReference type="ChEBI" id="CHEBI:173112"/>
        <dbReference type="EC" id="2.7.7.7"/>
    </reaction>
</comment>
<accession>A0A1Y6K3S5</accession>
<keyword evidence="3 11" id="KW-0808">Transferase</keyword>
<feature type="domain" description="DNA polymerase III delta subunit-like C-terminal" evidence="10">
    <location>
        <begin position="220"/>
        <end position="337"/>
    </location>
</feature>
<dbReference type="PANTHER" id="PTHR34388">
    <property type="entry name" value="DNA POLYMERASE III SUBUNIT DELTA"/>
    <property type="match status" value="1"/>
</dbReference>
<dbReference type="GO" id="GO:0009360">
    <property type="term" value="C:DNA polymerase III complex"/>
    <property type="evidence" value="ECO:0007669"/>
    <property type="project" value="InterPro"/>
</dbReference>
<dbReference type="Gene3D" id="1.20.272.10">
    <property type="match status" value="1"/>
</dbReference>
<dbReference type="EMBL" id="LT859958">
    <property type="protein sequence ID" value="SMX53249.1"/>
    <property type="molecule type" value="Genomic_DNA"/>
</dbReference>
<comment type="similarity">
    <text evidence="7">Belongs to the DNA polymerase HolA subunit family.</text>
</comment>
<evidence type="ECO:0000256" key="8">
    <source>
        <dbReference type="ARBA" id="ARBA00049244"/>
    </source>
</evidence>
<dbReference type="GO" id="GO:0006261">
    <property type="term" value="P:DNA-templated DNA replication"/>
    <property type="evidence" value="ECO:0007669"/>
    <property type="project" value="TreeGrafter"/>
</dbReference>
<dbReference type="GO" id="GO:0003887">
    <property type="term" value="F:DNA-directed DNA polymerase activity"/>
    <property type="evidence" value="ECO:0007669"/>
    <property type="project" value="UniProtKB-KW"/>
</dbReference>
<sequence length="340" mass="37700">MTREKPIVYVLRGDDHQAIKTHLANFYANLGDASLAEMNTTRLDGKTAGLSELLSAAMALPFLTERRLVILEDALHAYSGRGKQELREKFIDLLEGLPASTALVLIVADRQKYSSRTGTTWETLNNAHWFIKWAQTAGGRAMIIDCPLPSEANMPAWISKKALELGGEFTREAAGVLRDFIGNNTQGAVQEINKLLAYVNYERPVTVSDVENLSIRDRQSDIFALVDALGNRQGEKAVELLHNLLEEMDFMPLFGMVVRQFRLLIQAREILDLGGGEGNITETLGVHPFVAKKIHAQAQQFDLRSLEEIYHHLLKIDLDEKTGGMPGAIALDVLIARLAG</sequence>
<dbReference type="Pfam" id="PF06144">
    <property type="entry name" value="DNA_pol3_delta"/>
    <property type="match status" value="1"/>
</dbReference>
<evidence type="ECO:0000256" key="4">
    <source>
        <dbReference type="ARBA" id="ARBA00022695"/>
    </source>
</evidence>
<keyword evidence="12" id="KW-1185">Reference proteome</keyword>
<dbReference type="SUPFAM" id="SSF48019">
    <property type="entry name" value="post-AAA+ oligomerization domain-like"/>
    <property type="match status" value="1"/>
</dbReference>
<keyword evidence="6" id="KW-0239">DNA-directed DNA polymerase</keyword>
<reference evidence="12" key="1">
    <citation type="submission" date="2017-05" db="EMBL/GenBank/DDBJ databases">
        <authorList>
            <person name="Kirkegaard R."/>
            <person name="Mcilroy J S."/>
        </authorList>
    </citation>
    <scope>NUCLEOTIDE SEQUENCE [LARGE SCALE GENOMIC DNA]</scope>
</reference>
<dbReference type="Gene3D" id="3.40.50.300">
    <property type="entry name" value="P-loop containing nucleotide triphosphate hydrolases"/>
    <property type="match status" value="1"/>
</dbReference>
<dbReference type="NCBIfam" id="TIGR01128">
    <property type="entry name" value="holA"/>
    <property type="match status" value="1"/>
</dbReference>
<dbReference type="SUPFAM" id="SSF52540">
    <property type="entry name" value="P-loop containing nucleoside triphosphate hydrolases"/>
    <property type="match status" value="1"/>
</dbReference>
<dbReference type="InterPro" id="IPR008921">
    <property type="entry name" value="DNA_pol3_clamp-load_cplx_C"/>
</dbReference>
<evidence type="ECO:0000256" key="7">
    <source>
        <dbReference type="ARBA" id="ARBA00034754"/>
    </source>
</evidence>
<dbReference type="Gene3D" id="1.10.8.60">
    <property type="match status" value="1"/>
</dbReference>
<proteinExistence type="inferred from homology"/>
<evidence type="ECO:0000256" key="3">
    <source>
        <dbReference type="ARBA" id="ARBA00022679"/>
    </source>
</evidence>
<evidence type="ECO:0000313" key="11">
    <source>
        <dbReference type="EMBL" id="SMX53249.1"/>
    </source>
</evidence>
<dbReference type="Proteomes" id="UP000195514">
    <property type="component" value="Chromosome I"/>
</dbReference>
<dbReference type="EC" id="2.7.7.7" evidence="1"/>
<keyword evidence="4 11" id="KW-0548">Nucleotidyltransferase</keyword>
<dbReference type="GO" id="GO:0003677">
    <property type="term" value="F:DNA binding"/>
    <property type="evidence" value="ECO:0007669"/>
    <property type="project" value="InterPro"/>
</dbReference>
<evidence type="ECO:0000256" key="5">
    <source>
        <dbReference type="ARBA" id="ARBA00022705"/>
    </source>
</evidence>